<gene>
    <name evidence="1" type="ORF">QWY20_17025</name>
</gene>
<dbReference type="RefSeq" id="WP_330130209.1">
    <property type="nucleotide sequence ID" value="NZ_JAUHLI010000023.1"/>
</dbReference>
<organism evidence="1 2">
    <name type="scientific">Alkalimonas cellulosilytica</name>
    <dbReference type="NCBI Taxonomy" id="3058395"/>
    <lineage>
        <taxon>Bacteria</taxon>
        <taxon>Pseudomonadati</taxon>
        <taxon>Pseudomonadota</taxon>
        <taxon>Gammaproteobacteria</taxon>
        <taxon>Alkalimonas</taxon>
    </lineage>
</organism>
<dbReference type="Proteomes" id="UP001336314">
    <property type="component" value="Unassembled WGS sequence"/>
</dbReference>
<reference evidence="1 2" key="1">
    <citation type="submission" date="2023-07" db="EMBL/GenBank/DDBJ databases">
        <title>Alkalimonas sp., MEB108 novel, alkaliphilic bacterium isolated from Lonar Lake, India.</title>
        <authorList>
            <person name="Joshi A."/>
            <person name="Thite S."/>
        </authorList>
    </citation>
    <scope>NUCLEOTIDE SEQUENCE [LARGE SCALE GENOMIC DNA]</scope>
    <source>
        <strain evidence="1 2">MEB108</strain>
    </source>
</reference>
<comment type="caution">
    <text evidence="1">The sequence shown here is derived from an EMBL/GenBank/DDBJ whole genome shotgun (WGS) entry which is preliminary data.</text>
</comment>
<dbReference type="EMBL" id="JAUHLI010000023">
    <property type="protein sequence ID" value="MEE2003159.1"/>
    <property type="molecule type" value="Genomic_DNA"/>
</dbReference>
<sequence length="368" mass="41669">MSLHSEILKEIQSGKIPENFKLSDLKKRPMSDGTYRVGDKTYGESTLNTMPANLSVDADGGRSGKHVQNGAIPKYIRIARGQYRLICGHEQLHAPFLDDEIQHAIDLDAEPYQFDGKLIGKSTSIPGIVIDYLTQIPFQYYFKKQRIKHPKKPARGLNERLNAYFWPDLSTGWLTTQQEIGKFINEFKDIEQYSDHPTSDGKLFNLFKRICDWGGVKMPDISAPDLKQQVFAVLNMLDKGNVPGPEFKINSAYTKLYAVARPNAFVIFDSRVAAALTSILDSGYEEFSSLPDWSKYSGLGFVNGRGGSRPRVLQHNWKNGYQKWSAQLAANKLCLDIIDLINQKYDQYGLAQPITLREIEAILFMEGY</sequence>
<protein>
    <submittedName>
        <fullName evidence="1">Uncharacterized protein</fullName>
    </submittedName>
</protein>
<evidence type="ECO:0000313" key="2">
    <source>
        <dbReference type="Proteomes" id="UP001336314"/>
    </source>
</evidence>
<accession>A0ABU7J9F2</accession>
<evidence type="ECO:0000313" key="1">
    <source>
        <dbReference type="EMBL" id="MEE2003159.1"/>
    </source>
</evidence>
<proteinExistence type="predicted"/>
<keyword evidence="2" id="KW-1185">Reference proteome</keyword>
<name>A0ABU7J9F2_9GAMM</name>